<dbReference type="Proteomes" id="UP000219331">
    <property type="component" value="Unassembled WGS sequence"/>
</dbReference>
<protein>
    <submittedName>
        <fullName evidence="2">Uncharacterized protein</fullName>
    </submittedName>
</protein>
<dbReference type="AlphaFoldDB" id="A0A285TVB5"/>
<sequence length="295" mass="31623">ALLKPRRCRERPSPRGGRSRATIRSGGYWIPAFAGMTAESVAATRSLPRTVLSVRHPGQAKRDPGPESREPGEGALEHPNSRRATRLILSSRFRRSRRPGSSNPERFGSDPVVAARAPRRSRAAALAPPSAPADTGYLLVAGMTAESVAATRSSPTHRPLGSSSRASEARPGTGEPSASRRHSGTPPHSPPIPAEGAIRPRPTIVLRRRGHAAARLAVVVSLDCARRGVKPLLQPARKRVRRGNPGRHSAAIRGKPACQVRKTAQVAGMSREYRAASLPAVVFDVYYDCIKSMVV</sequence>
<reference evidence="2 3" key="1">
    <citation type="submission" date="2017-08" db="EMBL/GenBank/DDBJ databases">
        <authorList>
            <person name="de Groot N.N."/>
        </authorList>
    </citation>
    <scope>NUCLEOTIDE SEQUENCE [LARGE SCALE GENOMIC DNA]</scope>
    <source>
        <strain evidence="2 3">USBA 352</strain>
    </source>
</reference>
<feature type="region of interest" description="Disordered" evidence="1">
    <location>
        <begin position="149"/>
        <end position="200"/>
    </location>
</feature>
<proteinExistence type="predicted"/>
<name>A0A285TVB5_9HYPH</name>
<feature type="non-terminal residue" evidence="2">
    <location>
        <position position="1"/>
    </location>
</feature>
<evidence type="ECO:0000313" key="2">
    <source>
        <dbReference type="EMBL" id="SOC27504.1"/>
    </source>
</evidence>
<organism evidence="2 3">
    <name type="scientific">Stappia indica</name>
    <dbReference type="NCBI Taxonomy" id="538381"/>
    <lineage>
        <taxon>Bacteria</taxon>
        <taxon>Pseudomonadati</taxon>
        <taxon>Pseudomonadota</taxon>
        <taxon>Alphaproteobacteria</taxon>
        <taxon>Hyphomicrobiales</taxon>
        <taxon>Stappiaceae</taxon>
        <taxon>Stappia</taxon>
    </lineage>
</organism>
<evidence type="ECO:0000256" key="1">
    <source>
        <dbReference type="SAM" id="MobiDB-lite"/>
    </source>
</evidence>
<gene>
    <name evidence="2" type="ORF">SAMN05421512_11849</name>
</gene>
<feature type="region of interest" description="Disordered" evidence="1">
    <location>
        <begin position="1"/>
        <end position="25"/>
    </location>
</feature>
<keyword evidence="3" id="KW-1185">Reference proteome</keyword>
<feature type="compositionally biased region" description="Polar residues" evidence="1">
    <location>
        <begin position="150"/>
        <end position="166"/>
    </location>
</feature>
<dbReference type="EMBL" id="OBML01000018">
    <property type="protein sequence ID" value="SOC27504.1"/>
    <property type="molecule type" value="Genomic_DNA"/>
</dbReference>
<evidence type="ECO:0000313" key="3">
    <source>
        <dbReference type="Proteomes" id="UP000219331"/>
    </source>
</evidence>
<feature type="region of interest" description="Disordered" evidence="1">
    <location>
        <begin position="47"/>
        <end position="113"/>
    </location>
</feature>
<feature type="compositionally biased region" description="Basic and acidic residues" evidence="1">
    <location>
        <begin position="60"/>
        <end position="80"/>
    </location>
</feature>
<accession>A0A285TVB5</accession>